<feature type="region of interest" description="Disordered" evidence="1">
    <location>
        <begin position="1"/>
        <end position="34"/>
    </location>
</feature>
<reference evidence="2" key="1">
    <citation type="submission" date="2018-05" db="EMBL/GenBank/DDBJ databases">
        <authorList>
            <person name="Lanie J.A."/>
            <person name="Ng W.-L."/>
            <person name="Kazmierczak K.M."/>
            <person name="Andrzejewski T.M."/>
            <person name="Davidsen T.M."/>
            <person name="Wayne K.J."/>
            <person name="Tettelin H."/>
            <person name="Glass J.I."/>
            <person name="Rusch D."/>
            <person name="Podicherti R."/>
            <person name="Tsui H.-C.T."/>
            <person name="Winkler M.E."/>
        </authorList>
    </citation>
    <scope>NUCLEOTIDE SEQUENCE</scope>
</reference>
<feature type="non-terminal residue" evidence="2">
    <location>
        <position position="1"/>
    </location>
</feature>
<evidence type="ECO:0000256" key="1">
    <source>
        <dbReference type="SAM" id="MobiDB-lite"/>
    </source>
</evidence>
<dbReference type="EMBL" id="UINC01220742">
    <property type="protein sequence ID" value="SVE48784.1"/>
    <property type="molecule type" value="Genomic_DNA"/>
</dbReference>
<organism evidence="2">
    <name type="scientific">marine metagenome</name>
    <dbReference type="NCBI Taxonomy" id="408172"/>
    <lineage>
        <taxon>unclassified sequences</taxon>
        <taxon>metagenomes</taxon>
        <taxon>ecological metagenomes</taxon>
    </lineage>
</organism>
<gene>
    <name evidence="2" type="ORF">METZ01_LOCUS501638</name>
</gene>
<proteinExistence type="predicted"/>
<accession>A0A383DWT0</accession>
<name>A0A383DWT0_9ZZZZ</name>
<dbReference type="AlphaFoldDB" id="A0A383DWT0"/>
<protein>
    <submittedName>
        <fullName evidence="2">Uncharacterized protein</fullName>
    </submittedName>
</protein>
<sequence>KPDPPFASWVTWDDESGGWEAPVANPNTGDPPFYRWDEDTTLWVEVE</sequence>
<evidence type="ECO:0000313" key="2">
    <source>
        <dbReference type="EMBL" id="SVE48784.1"/>
    </source>
</evidence>